<keyword evidence="3" id="KW-1185">Reference proteome</keyword>
<gene>
    <name evidence="2" type="ORF">PCOR1329_LOCUS20840</name>
</gene>
<reference evidence="2" key="1">
    <citation type="submission" date="2023-10" db="EMBL/GenBank/DDBJ databases">
        <authorList>
            <person name="Chen Y."/>
            <person name="Shah S."/>
            <person name="Dougan E. K."/>
            <person name="Thang M."/>
            <person name="Chan C."/>
        </authorList>
    </citation>
    <scope>NUCLEOTIDE SEQUENCE [LARGE SCALE GENOMIC DNA]</scope>
</reference>
<evidence type="ECO:0000256" key="1">
    <source>
        <dbReference type="SAM" id="MobiDB-lite"/>
    </source>
</evidence>
<proteinExistence type="predicted"/>
<dbReference type="Proteomes" id="UP001189429">
    <property type="component" value="Unassembled WGS sequence"/>
</dbReference>
<dbReference type="EMBL" id="CAUYUJ010006780">
    <property type="protein sequence ID" value="CAK0818645.1"/>
    <property type="molecule type" value="Genomic_DNA"/>
</dbReference>
<feature type="region of interest" description="Disordered" evidence="1">
    <location>
        <begin position="77"/>
        <end position="108"/>
    </location>
</feature>
<feature type="non-terminal residue" evidence="2">
    <location>
        <position position="1"/>
    </location>
</feature>
<organism evidence="2 3">
    <name type="scientific">Prorocentrum cordatum</name>
    <dbReference type="NCBI Taxonomy" id="2364126"/>
    <lineage>
        <taxon>Eukaryota</taxon>
        <taxon>Sar</taxon>
        <taxon>Alveolata</taxon>
        <taxon>Dinophyceae</taxon>
        <taxon>Prorocentrales</taxon>
        <taxon>Prorocentraceae</taxon>
        <taxon>Prorocentrum</taxon>
    </lineage>
</organism>
<accession>A0ABN9RJ39</accession>
<evidence type="ECO:0000313" key="3">
    <source>
        <dbReference type="Proteomes" id="UP001189429"/>
    </source>
</evidence>
<name>A0ABN9RJ39_9DINO</name>
<protein>
    <submittedName>
        <fullName evidence="2">Uncharacterized protein</fullName>
    </submittedName>
</protein>
<evidence type="ECO:0000313" key="2">
    <source>
        <dbReference type="EMBL" id="CAK0818645.1"/>
    </source>
</evidence>
<sequence length="197" mass="21222">GKQHSGMIAHSPRRGNQFVIFSNKGTNSIFPTLSNECRGRGGTDVFGCLAKGKLQFASVYAANTTVCGKGATTTSSSVVQNPPSRPQPFHNPCVPPRSEGTHPRPMRWMGRPRQKLGRQQLTATTAWLAPQAPSLILSADRAGAGCGAMAARAPWAAPPGYLPSRCVAPCQVPVRRWRLRQRRAGELPVGEVQVHHL</sequence>
<comment type="caution">
    <text evidence="2">The sequence shown here is derived from an EMBL/GenBank/DDBJ whole genome shotgun (WGS) entry which is preliminary data.</text>
</comment>
<feature type="non-terminal residue" evidence="2">
    <location>
        <position position="197"/>
    </location>
</feature>